<evidence type="ECO:0000313" key="3">
    <source>
        <dbReference type="Proteomes" id="UP000008311"/>
    </source>
</evidence>
<dbReference type="EMBL" id="EQ973920">
    <property type="protein sequence ID" value="EEF38743.1"/>
    <property type="molecule type" value="Genomic_DNA"/>
</dbReference>
<sequence length="108" mass="11624">MAQMWLLWLPKCISTTTSKIASANNTASTVSPAAATAAASTTMVDDNGQHCRCGGLTKVIKKLKRQGRMIRAATASRQSSFQCGYDPLSYSLNFDTSGCGSMMDDRDY</sequence>
<feature type="chain" id="PRO_5002891326" description="Secreted protein" evidence="1">
    <location>
        <begin position="19"/>
        <end position="108"/>
    </location>
</feature>
<dbReference type="InParanoid" id="B9SCD8"/>
<gene>
    <name evidence="2" type="ORF">RCOM_0893570</name>
</gene>
<dbReference type="Proteomes" id="UP000008311">
    <property type="component" value="Unassembled WGS sequence"/>
</dbReference>
<keyword evidence="1" id="KW-0732">Signal</keyword>
<dbReference type="OrthoDB" id="1091833at2759"/>
<feature type="signal peptide" evidence="1">
    <location>
        <begin position="1"/>
        <end position="18"/>
    </location>
</feature>
<dbReference type="OMA" id="NFDSTGC"/>
<name>B9SCD8_RICCO</name>
<keyword evidence="3" id="KW-1185">Reference proteome</keyword>
<protein>
    <recommendedName>
        <fullName evidence="4">Secreted protein</fullName>
    </recommendedName>
</protein>
<evidence type="ECO:0000256" key="1">
    <source>
        <dbReference type="SAM" id="SignalP"/>
    </source>
</evidence>
<accession>B9SCD8</accession>
<dbReference type="KEGG" id="rcu:8289504"/>
<evidence type="ECO:0008006" key="4">
    <source>
        <dbReference type="Google" id="ProtNLM"/>
    </source>
</evidence>
<organism evidence="2 3">
    <name type="scientific">Ricinus communis</name>
    <name type="common">Castor bean</name>
    <dbReference type="NCBI Taxonomy" id="3988"/>
    <lineage>
        <taxon>Eukaryota</taxon>
        <taxon>Viridiplantae</taxon>
        <taxon>Streptophyta</taxon>
        <taxon>Embryophyta</taxon>
        <taxon>Tracheophyta</taxon>
        <taxon>Spermatophyta</taxon>
        <taxon>Magnoliopsida</taxon>
        <taxon>eudicotyledons</taxon>
        <taxon>Gunneridae</taxon>
        <taxon>Pentapetalae</taxon>
        <taxon>rosids</taxon>
        <taxon>fabids</taxon>
        <taxon>Malpighiales</taxon>
        <taxon>Euphorbiaceae</taxon>
        <taxon>Acalyphoideae</taxon>
        <taxon>Acalypheae</taxon>
        <taxon>Ricinus</taxon>
    </lineage>
</organism>
<dbReference type="AlphaFoldDB" id="B9SCD8"/>
<reference evidence="3" key="1">
    <citation type="journal article" date="2010" name="Nat. Biotechnol.">
        <title>Draft genome sequence of the oilseed species Ricinus communis.</title>
        <authorList>
            <person name="Chan A.P."/>
            <person name="Crabtree J."/>
            <person name="Zhao Q."/>
            <person name="Lorenzi H."/>
            <person name="Orvis J."/>
            <person name="Puiu D."/>
            <person name="Melake-Berhan A."/>
            <person name="Jones K.M."/>
            <person name="Redman J."/>
            <person name="Chen G."/>
            <person name="Cahoon E.B."/>
            <person name="Gedil M."/>
            <person name="Stanke M."/>
            <person name="Haas B.J."/>
            <person name="Wortman J.R."/>
            <person name="Fraser-Liggett C.M."/>
            <person name="Ravel J."/>
            <person name="Rabinowicz P.D."/>
        </authorList>
    </citation>
    <scope>NUCLEOTIDE SEQUENCE [LARGE SCALE GENOMIC DNA]</scope>
    <source>
        <strain evidence="3">cv. Hale</strain>
    </source>
</reference>
<proteinExistence type="predicted"/>
<evidence type="ECO:0000313" key="2">
    <source>
        <dbReference type="EMBL" id="EEF38743.1"/>
    </source>
</evidence>